<dbReference type="Gene3D" id="3.30.70.100">
    <property type="match status" value="1"/>
</dbReference>
<dbReference type="AlphaFoldDB" id="A0A1N6G0C6"/>
<dbReference type="InterPro" id="IPR010753">
    <property type="entry name" value="DUF1330"/>
</dbReference>
<dbReference type="EMBL" id="FSRL01000001">
    <property type="protein sequence ID" value="SIO00891.1"/>
    <property type="molecule type" value="Genomic_DNA"/>
</dbReference>
<dbReference type="Pfam" id="PF07045">
    <property type="entry name" value="DUF1330"/>
    <property type="match status" value="1"/>
</dbReference>
<evidence type="ECO:0000313" key="3">
    <source>
        <dbReference type="Proteomes" id="UP000184932"/>
    </source>
</evidence>
<gene>
    <name evidence="2" type="ORF">SAMN05444002_2099</name>
</gene>
<dbReference type="RefSeq" id="WP_074256164.1">
    <property type="nucleotide sequence ID" value="NZ_FSRL01000001.1"/>
</dbReference>
<sequence length="100" mass="10887">MPKGYIIGHIVVNDPEGYKAYVTGDTPILKAHGARFLVRGGKSEAPEGDVPEGQRHVVFEFDSFEAAKAAYEDPAYQEISLIRKATAESTIILVEGHTDV</sequence>
<organism evidence="2 3">
    <name type="scientific">Vannielia litorea</name>
    <dbReference type="NCBI Taxonomy" id="1217970"/>
    <lineage>
        <taxon>Bacteria</taxon>
        <taxon>Pseudomonadati</taxon>
        <taxon>Pseudomonadota</taxon>
        <taxon>Alphaproteobacteria</taxon>
        <taxon>Rhodobacterales</taxon>
        <taxon>Paracoccaceae</taxon>
        <taxon>Vannielia</taxon>
    </lineage>
</organism>
<dbReference type="OrthoDB" id="9806380at2"/>
<dbReference type="STRING" id="1217970.SAMN05444002_2099"/>
<reference evidence="3" key="1">
    <citation type="submission" date="2016-11" db="EMBL/GenBank/DDBJ databases">
        <authorList>
            <person name="Varghese N."/>
            <person name="Submissions S."/>
        </authorList>
    </citation>
    <scope>NUCLEOTIDE SEQUENCE [LARGE SCALE GENOMIC DNA]</scope>
    <source>
        <strain evidence="3">DSM 29440</strain>
    </source>
</reference>
<evidence type="ECO:0000259" key="1">
    <source>
        <dbReference type="Pfam" id="PF07045"/>
    </source>
</evidence>
<feature type="domain" description="DUF1330" evidence="1">
    <location>
        <begin position="3"/>
        <end position="96"/>
    </location>
</feature>
<accession>A0A1N6G0C6</accession>
<proteinExistence type="predicted"/>
<dbReference type="SUPFAM" id="SSF54909">
    <property type="entry name" value="Dimeric alpha+beta barrel"/>
    <property type="match status" value="1"/>
</dbReference>
<name>A0A1N6G0C6_9RHOB</name>
<evidence type="ECO:0000313" key="2">
    <source>
        <dbReference type="EMBL" id="SIO00891.1"/>
    </source>
</evidence>
<keyword evidence="3" id="KW-1185">Reference proteome</keyword>
<protein>
    <submittedName>
        <fullName evidence="2">Uncharacterized conserved protein, DUF1330 family</fullName>
    </submittedName>
</protein>
<dbReference type="Proteomes" id="UP000184932">
    <property type="component" value="Unassembled WGS sequence"/>
</dbReference>
<dbReference type="PANTHER" id="PTHR41521">
    <property type="match status" value="1"/>
</dbReference>
<dbReference type="PANTHER" id="PTHR41521:SF4">
    <property type="entry name" value="BLR0684 PROTEIN"/>
    <property type="match status" value="1"/>
</dbReference>
<dbReference type="InterPro" id="IPR011008">
    <property type="entry name" value="Dimeric_a/b-barrel"/>
</dbReference>